<dbReference type="NCBIfam" id="TIGR00152">
    <property type="entry name" value="dephospho-CoA kinase"/>
    <property type="match status" value="1"/>
</dbReference>
<protein>
    <recommendedName>
        <fullName evidence="5 6">Dephospho-CoA kinase</fullName>
        <ecNumber evidence="5 6">2.7.1.24</ecNumber>
    </recommendedName>
    <alternativeName>
        <fullName evidence="5">Dephosphocoenzyme A kinase</fullName>
    </alternativeName>
</protein>
<evidence type="ECO:0000256" key="1">
    <source>
        <dbReference type="ARBA" id="ARBA00009018"/>
    </source>
</evidence>
<dbReference type="GO" id="GO:0005524">
    <property type="term" value="F:ATP binding"/>
    <property type="evidence" value="ECO:0007669"/>
    <property type="project" value="UniProtKB-UniRule"/>
</dbReference>
<dbReference type="Pfam" id="PF01121">
    <property type="entry name" value="CoaE"/>
    <property type="match status" value="1"/>
</dbReference>
<evidence type="ECO:0000256" key="3">
    <source>
        <dbReference type="ARBA" id="ARBA00022840"/>
    </source>
</evidence>
<dbReference type="PANTHER" id="PTHR10695">
    <property type="entry name" value="DEPHOSPHO-COA KINASE-RELATED"/>
    <property type="match status" value="1"/>
</dbReference>
<comment type="function">
    <text evidence="5">Catalyzes the phosphorylation of the 3'-hydroxyl group of dephosphocoenzyme A to form coenzyme A.</text>
</comment>
<comment type="pathway">
    <text evidence="5">Cofactor biosynthesis; coenzyme A biosynthesis; CoA from (R)-pantothenate: step 5/5.</text>
</comment>
<dbReference type="HAMAP" id="MF_00376">
    <property type="entry name" value="Dephospho_CoA_kinase"/>
    <property type="match status" value="1"/>
</dbReference>
<name>A0A378Q7B2_FAUOS</name>
<keyword evidence="5 7" id="KW-0808">Transferase</keyword>
<keyword evidence="4 5" id="KW-0173">Coenzyme A biosynthesis</keyword>
<dbReference type="PANTHER" id="PTHR10695:SF46">
    <property type="entry name" value="BIFUNCTIONAL COENZYME A SYNTHASE-RELATED"/>
    <property type="match status" value="1"/>
</dbReference>
<evidence type="ECO:0000256" key="5">
    <source>
        <dbReference type="HAMAP-Rule" id="MF_00376"/>
    </source>
</evidence>
<dbReference type="InterPro" id="IPR001977">
    <property type="entry name" value="Depp_CoAkinase"/>
</dbReference>
<dbReference type="GO" id="GO:0005737">
    <property type="term" value="C:cytoplasm"/>
    <property type="evidence" value="ECO:0007669"/>
    <property type="project" value="UniProtKB-SubCell"/>
</dbReference>
<comment type="subcellular location">
    <subcellularLocation>
        <location evidence="5">Cytoplasm</location>
    </subcellularLocation>
</comment>
<dbReference type="RefSeq" id="WP_227713376.1">
    <property type="nucleotide sequence ID" value="NZ_CBCRZU010000021.1"/>
</dbReference>
<feature type="binding site" evidence="5">
    <location>
        <begin position="27"/>
        <end position="32"/>
    </location>
    <ligand>
        <name>ATP</name>
        <dbReference type="ChEBI" id="CHEBI:30616"/>
    </ligand>
</feature>
<sequence>MTSFMGQLSVNQGGVVMLVVGLTGGIGSGKSQVSRWFAEHGIVIIDADVLAREVVAKGSPTLKKIVAKFGDWVIDEAGELNRRAMREHVFGSVQALMDLEQITHPAIRSRAKELLRAAQSPYVILVAPLLLEASEAGLANLCERVLVVDSHESLQIERASQRDGQTPERIQNIMANQLSRHDRLRQADDIVDNNGSLDDLYLKLEQLHQKYLAMAGVN</sequence>
<gene>
    <name evidence="5 7" type="primary">coaE</name>
    <name evidence="7" type="ORF">NCTC10465_00320</name>
</gene>
<dbReference type="SUPFAM" id="SSF52540">
    <property type="entry name" value="P-loop containing nucleoside triphosphate hydrolases"/>
    <property type="match status" value="1"/>
</dbReference>
<dbReference type="CDD" id="cd02022">
    <property type="entry name" value="DPCK"/>
    <property type="match status" value="1"/>
</dbReference>
<dbReference type="GeneID" id="35779675"/>
<comment type="similarity">
    <text evidence="1 5">Belongs to the CoaE family.</text>
</comment>
<evidence type="ECO:0000313" key="7">
    <source>
        <dbReference type="EMBL" id="STY96562.1"/>
    </source>
</evidence>
<reference evidence="7 8" key="1">
    <citation type="submission" date="2018-06" db="EMBL/GenBank/DDBJ databases">
        <authorList>
            <consortium name="Pathogen Informatics"/>
            <person name="Doyle S."/>
        </authorList>
    </citation>
    <scope>NUCLEOTIDE SEQUENCE [LARGE SCALE GENOMIC DNA]</scope>
    <source>
        <strain evidence="7 8">NCTC10465</strain>
    </source>
</reference>
<dbReference type="EMBL" id="UGPY01000001">
    <property type="protein sequence ID" value="STY96562.1"/>
    <property type="molecule type" value="Genomic_DNA"/>
</dbReference>
<organism evidence="7 8">
    <name type="scientific">Faucicola osloensis</name>
    <name type="common">Moraxella osloensis</name>
    <dbReference type="NCBI Taxonomy" id="34062"/>
    <lineage>
        <taxon>Bacteria</taxon>
        <taxon>Pseudomonadati</taxon>
        <taxon>Pseudomonadota</taxon>
        <taxon>Gammaproteobacteria</taxon>
        <taxon>Moraxellales</taxon>
        <taxon>Moraxellaceae</taxon>
        <taxon>Faucicola</taxon>
    </lineage>
</organism>
<dbReference type="Gene3D" id="3.40.50.300">
    <property type="entry name" value="P-loop containing nucleotide triphosphate hydrolases"/>
    <property type="match status" value="1"/>
</dbReference>
<evidence type="ECO:0000256" key="6">
    <source>
        <dbReference type="NCBIfam" id="TIGR00152"/>
    </source>
</evidence>
<proteinExistence type="inferred from homology"/>
<keyword evidence="2 5" id="KW-0547">Nucleotide-binding</keyword>
<dbReference type="InterPro" id="IPR027417">
    <property type="entry name" value="P-loop_NTPase"/>
</dbReference>
<keyword evidence="3 5" id="KW-0067">ATP-binding</keyword>
<evidence type="ECO:0000256" key="4">
    <source>
        <dbReference type="ARBA" id="ARBA00022993"/>
    </source>
</evidence>
<dbReference type="EC" id="2.7.1.24" evidence="5 6"/>
<keyword evidence="8" id="KW-1185">Reference proteome</keyword>
<dbReference type="AlphaFoldDB" id="A0A378Q7B2"/>
<evidence type="ECO:0000256" key="2">
    <source>
        <dbReference type="ARBA" id="ARBA00022741"/>
    </source>
</evidence>
<keyword evidence="5 7" id="KW-0418">Kinase</keyword>
<comment type="catalytic activity">
    <reaction evidence="5">
        <text>3'-dephospho-CoA + ATP = ADP + CoA + H(+)</text>
        <dbReference type="Rhea" id="RHEA:18245"/>
        <dbReference type="ChEBI" id="CHEBI:15378"/>
        <dbReference type="ChEBI" id="CHEBI:30616"/>
        <dbReference type="ChEBI" id="CHEBI:57287"/>
        <dbReference type="ChEBI" id="CHEBI:57328"/>
        <dbReference type="ChEBI" id="CHEBI:456216"/>
        <dbReference type="EC" id="2.7.1.24"/>
    </reaction>
</comment>
<keyword evidence="5" id="KW-0963">Cytoplasm</keyword>
<dbReference type="PROSITE" id="PS51219">
    <property type="entry name" value="DPCK"/>
    <property type="match status" value="1"/>
</dbReference>
<dbReference type="GO" id="GO:0004140">
    <property type="term" value="F:dephospho-CoA kinase activity"/>
    <property type="evidence" value="ECO:0007669"/>
    <property type="project" value="UniProtKB-UniRule"/>
</dbReference>
<dbReference type="GO" id="GO:0015937">
    <property type="term" value="P:coenzyme A biosynthetic process"/>
    <property type="evidence" value="ECO:0007669"/>
    <property type="project" value="UniProtKB-UniRule"/>
</dbReference>
<dbReference type="UniPathway" id="UPA00241">
    <property type="reaction ID" value="UER00356"/>
</dbReference>
<dbReference type="Proteomes" id="UP000255230">
    <property type="component" value="Unassembled WGS sequence"/>
</dbReference>
<accession>A0A378Q7B2</accession>
<evidence type="ECO:0000313" key="8">
    <source>
        <dbReference type="Proteomes" id="UP000255230"/>
    </source>
</evidence>